<dbReference type="EMBL" id="AP022563">
    <property type="protein sequence ID" value="BBX17318.1"/>
    <property type="molecule type" value="Genomic_DNA"/>
</dbReference>
<dbReference type="InterPro" id="IPR043128">
    <property type="entry name" value="Rev_trsase/Diguanyl_cyclase"/>
</dbReference>
<keyword evidence="2" id="KW-1185">Reference proteome</keyword>
<dbReference type="SMART" id="SM00267">
    <property type="entry name" value="GGDEF"/>
    <property type="match status" value="1"/>
</dbReference>
<dbReference type="GO" id="GO:0052621">
    <property type="term" value="F:diguanylate cyclase activity"/>
    <property type="evidence" value="ECO:0007669"/>
    <property type="project" value="TreeGrafter"/>
</dbReference>
<dbReference type="Proteomes" id="UP000467006">
    <property type="component" value="Chromosome"/>
</dbReference>
<dbReference type="Gene3D" id="3.30.70.270">
    <property type="match status" value="1"/>
</dbReference>
<accession>A0A7I7K190</accession>
<dbReference type="AlphaFoldDB" id="A0A7I7K190"/>
<reference evidence="1 2" key="1">
    <citation type="journal article" date="2019" name="Emerg. Microbes Infect.">
        <title>Comprehensive subspecies identification of 175 nontuberculous mycobacteria species based on 7547 genomic profiles.</title>
        <authorList>
            <person name="Matsumoto Y."/>
            <person name="Kinjo T."/>
            <person name="Motooka D."/>
            <person name="Nabeya D."/>
            <person name="Jung N."/>
            <person name="Uechi K."/>
            <person name="Horii T."/>
            <person name="Iida T."/>
            <person name="Fujita J."/>
            <person name="Nakamura S."/>
        </authorList>
    </citation>
    <scope>NUCLEOTIDE SEQUENCE [LARGE SCALE GENOMIC DNA]</scope>
    <source>
        <strain evidence="1 2">JCM 6396</strain>
    </source>
</reference>
<dbReference type="KEGG" id="mdu:MDUV_21780"/>
<dbReference type="NCBIfam" id="TIGR00254">
    <property type="entry name" value="GGDEF"/>
    <property type="match status" value="1"/>
</dbReference>
<dbReference type="InterPro" id="IPR050469">
    <property type="entry name" value="Diguanylate_Cyclase"/>
</dbReference>
<protein>
    <submittedName>
        <fullName evidence="1">Uncharacterized protein</fullName>
    </submittedName>
</protein>
<organism evidence="1 2">
    <name type="scientific">Mycolicibacterium duvalii</name>
    <dbReference type="NCBI Taxonomy" id="39688"/>
    <lineage>
        <taxon>Bacteria</taxon>
        <taxon>Bacillati</taxon>
        <taxon>Actinomycetota</taxon>
        <taxon>Actinomycetes</taxon>
        <taxon>Mycobacteriales</taxon>
        <taxon>Mycobacteriaceae</taxon>
        <taxon>Mycolicibacterium</taxon>
    </lineage>
</organism>
<dbReference type="OrthoDB" id="23692at2"/>
<evidence type="ECO:0000313" key="2">
    <source>
        <dbReference type="Proteomes" id="UP000467006"/>
    </source>
</evidence>
<dbReference type="SUPFAM" id="SSF55073">
    <property type="entry name" value="Nucleotide cyclase"/>
    <property type="match status" value="1"/>
</dbReference>
<dbReference type="PANTHER" id="PTHR45138">
    <property type="entry name" value="REGULATORY COMPONENTS OF SENSORY TRANSDUCTION SYSTEM"/>
    <property type="match status" value="1"/>
</dbReference>
<dbReference type="Pfam" id="PF00990">
    <property type="entry name" value="GGDEF"/>
    <property type="match status" value="1"/>
</dbReference>
<dbReference type="PANTHER" id="PTHR45138:SF9">
    <property type="entry name" value="DIGUANYLATE CYCLASE DGCM-RELATED"/>
    <property type="match status" value="1"/>
</dbReference>
<name>A0A7I7K190_9MYCO</name>
<dbReference type="PROSITE" id="PS50887">
    <property type="entry name" value="GGDEF"/>
    <property type="match status" value="1"/>
</dbReference>
<dbReference type="InterPro" id="IPR000160">
    <property type="entry name" value="GGDEF_dom"/>
</dbReference>
<dbReference type="CDD" id="cd01949">
    <property type="entry name" value="GGDEF"/>
    <property type="match status" value="1"/>
</dbReference>
<gene>
    <name evidence="1" type="ORF">MDUV_21780</name>
</gene>
<proteinExistence type="predicted"/>
<sequence length="372" mass="39785">MVAVLRRWWRQADQFDWFTAYLHDRGLQLRWRMATFGFTALLAVLPIVLLYTPVGPDRTSTRAVAVVAAACGAGASILWLRRWPTRSESLVFNAVCSVGIAATCLAVSNPYHGLMGCVMFAAVGGFLAYFHAPNHMLANLAVAIVCSGITATRLVIATGDVALTVAALLTVLSLNVGVPFGIQSLVHTLRVDLRNSDRDALTGLLDRRGFYRAVYELAANLTAHECLNVTMVDLNQFKKINDNHGHAIGDRVLVEVAAVLRRTFRAEAVLGRLGGEEFVVADTDGPSAHATTVERVRVGIADVGIGVTASFGICSAPGGFVAGRRSPDVVGRLLRIADEAMYRAKRAGGDRVEHRLLGPAQSSGTAGAPLID</sequence>
<dbReference type="InterPro" id="IPR029787">
    <property type="entry name" value="Nucleotide_cyclase"/>
</dbReference>
<evidence type="ECO:0000313" key="1">
    <source>
        <dbReference type="EMBL" id="BBX17318.1"/>
    </source>
</evidence>